<keyword evidence="13" id="KW-0472">Membrane</keyword>
<sequence length="854" mass="93787">MKSRLLAKQLQEIFGGEGEPQLRQLIEQARAAHQGALADGLEKLLGTVDSAYRAYAGMNLSGWYAKLSGDALTDWNLVSGNIDSGRQWKQMLGYAEEDLDNSIVQWQRLVHPEDLRALQARIDAHLKNQEGSFQAECRMKARDGQWRWFLLRGAVAARDADGRPSRVLMLQRDISEVKAAEAALISAKEAAESANRARGAFLANMSHEIRTPMNGIIGMTELALDTQLDAEQKHYLKTVKSSAEALLTIVNDILDFSKIEAGKVEFESLPFSVHDVVLEAVRVLAVGAHKKGLELIADVRPDVPARIVGDPTRLRQVVINLVGNAIKFTEAGEVLVKVEVDQRTERSVFLRFSIRDTGIGVPADKQQAIFEAFSQADVSTTRRFGGTGLGLAICARLVQLMDGRIWLESQSGQGALFSFTGRFGVEAVVQGGAAPVCYEGRRALVIDDNANSGRYLVELLERHGIQASLSADGAAAVAAIERSRLVDFPYDYIVADANMDAPAGFTLAETWGRSGHKERLLVMLTTENQRHDLARLREIGVSAHLVKPVGAPDLADALALAEGQGAVGLDSFILSEVDFDERLVDEAPGGLKILLVEDNPVNQELAKRLLEKESHRVTIANNGAEAVDLFDDAHFDVILMDMQMPVMGGIEATEAIRSREMRRSWVVSQEFKPVYIIAMTANVMASDRERCIEAGMNDYVAKPLRPEELHAALVRARGVGEGGQEVAGGDAVLFETLTRLDLDAALRDIGEPELLATMAGMLLSEWEAHLGHLRGAIDVTDAHETRMHAHTLKSLLAMFHAEHARRRAMDIEQATLDVERVDWAACRRLYGALVDEMGLIKPAFERYVETRVIP</sequence>
<dbReference type="InterPro" id="IPR036097">
    <property type="entry name" value="HisK_dim/P_sf"/>
</dbReference>
<feature type="domain" description="Histidine kinase" evidence="19">
    <location>
        <begin position="204"/>
        <end position="420"/>
    </location>
</feature>
<dbReference type="SMART" id="SM00448">
    <property type="entry name" value="REC"/>
    <property type="match status" value="2"/>
</dbReference>
<dbReference type="NCBIfam" id="TIGR00229">
    <property type="entry name" value="sensory_box"/>
    <property type="match status" value="1"/>
</dbReference>
<keyword evidence="12" id="KW-0902">Two-component regulatory system</keyword>
<dbReference type="PRINTS" id="PR00344">
    <property type="entry name" value="BCTRLSENSOR"/>
</dbReference>
<dbReference type="CDD" id="cd00130">
    <property type="entry name" value="PAS"/>
    <property type="match status" value="1"/>
</dbReference>
<dbReference type="InterPro" id="IPR036641">
    <property type="entry name" value="HPT_dom_sf"/>
</dbReference>
<evidence type="ECO:0000259" key="19">
    <source>
        <dbReference type="PROSITE" id="PS50109"/>
    </source>
</evidence>
<dbReference type="InterPro" id="IPR000700">
    <property type="entry name" value="PAS-assoc_C"/>
</dbReference>
<proteinExistence type="predicted"/>
<dbReference type="GO" id="GO:0000155">
    <property type="term" value="F:phosphorelay sensor kinase activity"/>
    <property type="evidence" value="ECO:0007669"/>
    <property type="project" value="InterPro"/>
</dbReference>
<evidence type="ECO:0000256" key="13">
    <source>
        <dbReference type="ARBA" id="ARBA00023136"/>
    </source>
</evidence>
<evidence type="ECO:0000256" key="3">
    <source>
        <dbReference type="ARBA" id="ARBA00012438"/>
    </source>
</evidence>
<dbReference type="InterPro" id="IPR013655">
    <property type="entry name" value="PAS_fold_3"/>
</dbReference>
<feature type="domain" description="Response regulatory" evidence="20">
    <location>
        <begin position="442"/>
        <end position="562"/>
    </location>
</feature>
<name>A0A930BRE3_9RHOO</name>
<evidence type="ECO:0000259" key="20">
    <source>
        <dbReference type="PROSITE" id="PS50110"/>
    </source>
</evidence>
<dbReference type="FunFam" id="3.30.565.10:FF:000010">
    <property type="entry name" value="Sensor histidine kinase RcsC"/>
    <property type="match status" value="1"/>
</dbReference>
<evidence type="ECO:0000256" key="1">
    <source>
        <dbReference type="ARBA" id="ARBA00000085"/>
    </source>
</evidence>
<dbReference type="Proteomes" id="UP000718593">
    <property type="component" value="Unassembled WGS sequence"/>
</dbReference>
<evidence type="ECO:0000313" key="24">
    <source>
        <dbReference type="Proteomes" id="UP000718593"/>
    </source>
</evidence>
<evidence type="ECO:0000259" key="21">
    <source>
        <dbReference type="PROSITE" id="PS50112"/>
    </source>
</evidence>
<evidence type="ECO:0000256" key="5">
    <source>
        <dbReference type="ARBA" id="ARBA00022553"/>
    </source>
</evidence>
<comment type="caution">
    <text evidence="23">The sequence shown here is derived from an EMBL/GenBank/DDBJ whole genome shotgun (WGS) entry which is preliminary data.</text>
</comment>
<dbReference type="SMART" id="SM00086">
    <property type="entry name" value="PAC"/>
    <property type="match status" value="1"/>
</dbReference>
<evidence type="ECO:0000256" key="6">
    <source>
        <dbReference type="ARBA" id="ARBA00022679"/>
    </source>
</evidence>
<comment type="subunit">
    <text evidence="15">At low DSF concentrations, interacts with RpfF.</text>
</comment>
<dbReference type="Pfam" id="PF02518">
    <property type="entry name" value="HATPase_c"/>
    <property type="match status" value="1"/>
</dbReference>
<keyword evidence="10" id="KW-0067">ATP-binding</keyword>
<dbReference type="InterPro" id="IPR036890">
    <property type="entry name" value="HATPase_C_sf"/>
</dbReference>
<dbReference type="CDD" id="cd00156">
    <property type="entry name" value="REC"/>
    <property type="match status" value="1"/>
</dbReference>
<dbReference type="SMART" id="SM00387">
    <property type="entry name" value="HATPase_c"/>
    <property type="match status" value="1"/>
</dbReference>
<dbReference type="EC" id="2.7.13.3" evidence="3"/>
<dbReference type="Gene3D" id="3.30.450.20">
    <property type="entry name" value="PAS domain"/>
    <property type="match status" value="1"/>
</dbReference>
<dbReference type="Pfam" id="PF01627">
    <property type="entry name" value="Hpt"/>
    <property type="match status" value="1"/>
</dbReference>
<dbReference type="Gene3D" id="1.20.120.160">
    <property type="entry name" value="HPT domain"/>
    <property type="match status" value="1"/>
</dbReference>
<dbReference type="InterPro" id="IPR003594">
    <property type="entry name" value="HATPase_dom"/>
</dbReference>
<evidence type="ECO:0000256" key="12">
    <source>
        <dbReference type="ARBA" id="ARBA00023012"/>
    </source>
</evidence>
<dbReference type="InterPro" id="IPR000014">
    <property type="entry name" value="PAS"/>
</dbReference>
<dbReference type="Gene3D" id="3.40.50.2300">
    <property type="match status" value="2"/>
</dbReference>
<keyword evidence="5 18" id="KW-0597">Phosphoprotein</keyword>
<dbReference type="PANTHER" id="PTHR45339">
    <property type="entry name" value="HYBRID SIGNAL TRANSDUCTION HISTIDINE KINASE J"/>
    <property type="match status" value="1"/>
</dbReference>
<dbReference type="PROSITE" id="PS50113">
    <property type="entry name" value="PAC"/>
    <property type="match status" value="1"/>
</dbReference>
<keyword evidence="4" id="KW-1003">Cell membrane</keyword>
<dbReference type="GO" id="GO:0005524">
    <property type="term" value="F:ATP binding"/>
    <property type="evidence" value="ECO:0007669"/>
    <property type="project" value="UniProtKB-KW"/>
</dbReference>
<dbReference type="InterPro" id="IPR001610">
    <property type="entry name" value="PAC"/>
</dbReference>
<evidence type="ECO:0000256" key="9">
    <source>
        <dbReference type="ARBA" id="ARBA00022777"/>
    </source>
</evidence>
<keyword evidence="11" id="KW-1133">Transmembrane helix</keyword>
<evidence type="ECO:0000256" key="15">
    <source>
        <dbReference type="ARBA" id="ARBA00064003"/>
    </source>
</evidence>
<evidence type="ECO:0000256" key="14">
    <source>
        <dbReference type="ARBA" id="ARBA00058004"/>
    </source>
</evidence>
<dbReference type="PROSITE" id="PS50110">
    <property type="entry name" value="RESPONSE_REGULATORY"/>
    <property type="match status" value="2"/>
</dbReference>
<dbReference type="InterPro" id="IPR035965">
    <property type="entry name" value="PAS-like_dom_sf"/>
</dbReference>
<reference evidence="23" key="1">
    <citation type="submission" date="2020-04" db="EMBL/GenBank/DDBJ databases">
        <title>Deep metagenomics examines the oral microbiome during advanced dental caries in children, revealing novel taxa and co-occurrences with host molecules.</title>
        <authorList>
            <person name="Baker J.L."/>
            <person name="Morton J.T."/>
            <person name="Dinis M."/>
            <person name="Alvarez R."/>
            <person name="Tran N.C."/>
            <person name="Knight R."/>
            <person name="Edlund A."/>
        </authorList>
    </citation>
    <scope>NUCLEOTIDE SEQUENCE</scope>
    <source>
        <strain evidence="23">JCVI_32_bin.24</strain>
    </source>
</reference>
<evidence type="ECO:0000256" key="10">
    <source>
        <dbReference type="ARBA" id="ARBA00022840"/>
    </source>
</evidence>
<dbReference type="Gene3D" id="3.30.565.10">
    <property type="entry name" value="Histidine kinase-like ATPase, C-terminal domain"/>
    <property type="match status" value="1"/>
</dbReference>
<dbReference type="Gene3D" id="1.10.287.130">
    <property type="match status" value="1"/>
</dbReference>
<evidence type="ECO:0000256" key="11">
    <source>
        <dbReference type="ARBA" id="ARBA00022989"/>
    </source>
</evidence>
<evidence type="ECO:0000256" key="4">
    <source>
        <dbReference type="ARBA" id="ARBA00022475"/>
    </source>
</evidence>
<dbReference type="SUPFAM" id="SSF47226">
    <property type="entry name" value="Histidine-containing phosphotransfer domain, HPT domain"/>
    <property type="match status" value="1"/>
</dbReference>
<evidence type="ECO:0000256" key="17">
    <source>
        <dbReference type="ARBA" id="ARBA00070152"/>
    </source>
</evidence>
<evidence type="ECO:0000256" key="16">
    <source>
        <dbReference type="ARBA" id="ARBA00068150"/>
    </source>
</evidence>
<gene>
    <name evidence="23" type="ORF">HXL68_04985</name>
</gene>
<dbReference type="CDD" id="cd17546">
    <property type="entry name" value="REC_hyHK_CKI1_RcsC-like"/>
    <property type="match status" value="1"/>
</dbReference>
<dbReference type="PROSITE" id="PS50112">
    <property type="entry name" value="PAS"/>
    <property type="match status" value="1"/>
</dbReference>
<evidence type="ECO:0000256" key="8">
    <source>
        <dbReference type="ARBA" id="ARBA00022741"/>
    </source>
</evidence>
<evidence type="ECO:0000313" key="23">
    <source>
        <dbReference type="EMBL" id="MBF1164377.1"/>
    </source>
</evidence>
<feature type="modified residue" description="4-aspartylphosphate" evidence="18">
    <location>
        <position position="641"/>
    </location>
</feature>
<evidence type="ECO:0000256" key="2">
    <source>
        <dbReference type="ARBA" id="ARBA00004651"/>
    </source>
</evidence>
<dbReference type="CDD" id="cd16922">
    <property type="entry name" value="HATPase_EvgS-ArcB-TorS-like"/>
    <property type="match status" value="1"/>
</dbReference>
<evidence type="ECO:0000256" key="18">
    <source>
        <dbReference type="PROSITE-ProRule" id="PRU00169"/>
    </source>
</evidence>
<dbReference type="InterPro" id="IPR011006">
    <property type="entry name" value="CheY-like_superfamily"/>
</dbReference>
<dbReference type="AlphaFoldDB" id="A0A930BRE3"/>
<keyword evidence="8" id="KW-0547">Nucleotide-binding</keyword>
<dbReference type="SUPFAM" id="SSF55785">
    <property type="entry name" value="PYP-like sensor domain (PAS domain)"/>
    <property type="match status" value="1"/>
</dbReference>
<dbReference type="GO" id="GO:0005886">
    <property type="term" value="C:plasma membrane"/>
    <property type="evidence" value="ECO:0007669"/>
    <property type="project" value="UniProtKB-SubCell"/>
</dbReference>
<evidence type="ECO:0000259" key="22">
    <source>
        <dbReference type="PROSITE" id="PS50113"/>
    </source>
</evidence>
<accession>A0A930BRE3</accession>
<evidence type="ECO:0000256" key="7">
    <source>
        <dbReference type="ARBA" id="ARBA00022692"/>
    </source>
</evidence>
<dbReference type="PANTHER" id="PTHR45339:SF1">
    <property type="entry name" value="HYBRID SIGNAL TRANSDUCTION HISTIDINE KINASE J"/>
    <property type="match status" value="1"/>
</dbReference>
<keyword evidence="7" id="KW-0812">Transmembrane</keyword>
<dbReference type="FunFam" id="1.10.287.130:FF:000002">
    <property type="entry name" value="Two-component osmosensing histidine kinase"/>
    <property type="match status" value="1"/>
</dbReference>
<dbReference type="SUPFAM" id="SSF55874">
    <property type="entry name" value="ATPase domain of HSP90 chaperone/DNA topoisomerase II/histidine kinase"/>
    <property type="match status" value="1"/>
</dbReference>
<comment type="subcellular location">
    <subcellularLocation>
        <location evidence="2">Cell membrane</location>
        <topology evidence="2">Multi-pass membrane protein</topology>
    </subcellularLocation>
</comment>
<feature type="domain" description="PAS" evidence="21">
    <location>
        <begin position="90"/>
        <end position="129"/>
    </location>
</feature>
<dbReference type="SUPFAM" id="SSF52172">
    <property type="entry name" value="CheY-like"/>
    <property type="match status" value="2"/>
</dbReference>
<comment type="function">
    <text evidence="14">Member of the two-component regulatory system BvgS/BvgA. Phosphorylates BvgA via a four-step phosphorelay in response to environmental signals.</text>
</comment>
<keyword evidence="6" id="KW-0808">Transferase</keyword>
<dbReference type="SMART" id="SM00388">
    <property type="entry name" value="HisKA"/>
    <property type="match status" value="1"/>
</dbReference>
<comment type="catalytic activity">
    <reaction evidence="1">
        <text>ATP + protein L-histidine = ADP + protein N-phospho-L-histidine.</text>
        <dbReference type="EC" id="2.7.13.3"/>
    </reaction>
</comment>
<dbReference type="InterPro" id="IPR008207">
    <property type="entry name" value="Sig_transdc_His_kin_Hpt_dom"/>
</dbReference>
<feature type="domain" description="Response regulatory" evidence="20">
    <location>
        <begin position="592"/>
        <end position="717"/>
    </location>
</feature>
<dbReference type="Pfam" id="PF00512">
    <property type="entry name" value="HisKA"/>
    <property type="match status" value="1"/>
</dbReference>
<organism evidence="23 24">
    <name type="scientific">Dechloromonas agitata</name>
    <dbReference type="NCBI Taxonomy" id="73030"/>
    <lineage>
        <taxon>Bacteria</taxon>
        <taxon>Pseudomonadati</taxon>
        <taxon>Pseudomonadota</taxon>
        <taxon>Betaproteobacteria</taxon>
        <taxon>Rhodocyclales</taxon>
        <taxon>Azonexaceae</taxon>
        <taxon>Dechloromonas</taxon>
    </lineage>
</organism>
<dbReference type="Pfam" id="PF08447">
    <property type="entry name" value="PAS_3"/>
    <property type="match status" value="1"/>
</dbReference>
<dbReference type="InterPro" id="IPR001789">
    <property type="entry name" value="Sig_transdc_resp-reg_receiver"/>
</dbReference>
<dbReference type="PROSITE" id="PS50109">
    <property type="entry name" value="HIS_KIN"/>
    <property type="match status" value="1"/>
</dbReference>
<dbReference type="SUPFAM" id="SSF47384">
    <property type="entry name" value="Homodimeric domain of signal transducing histidine kinase"/>
    <property type="match status" value="1"/>
</dbReference>
<dbReference type="CDD" id="cd00082">
    <property type="entry name" value="HisKA"/>
    <property type="match status" value="1"/>
</dbReference>
<dbReference type="Pfam" id="PF00072">
    <property type="entry name" value="Response_reg"/>
    <property type="match status" value="2"/>
</dbReference>
<feature type="modified residue" description="4-aspartylphosphate" evidence="18">
    <location>
        <position position="496"/>
    </location>
</feature>
<dbReference type="InterPro" id="IPR005467">
    <property type="entry name" value="His_kinase_dom"/>
</dbReference>
<dbReference type="InterPro" id="IPR004358">
    <property type="entry name" value="Sig_transdc_His_kin-like_C"/>
</dbReference>
<keyword evidence="9" id="KW-0418">Kinase</keyword>
<dbReference type="EMBL" id="JABZMI010000063">
    <property type="protein sequence ID" value="MBF1164377.1"/>
    <property type="molecule type" value="Genomic_DNA"/>
</dbReference>
<protein>
    <recommendedName>
        <fullName evidence="16">Sensory/regulatory protein RpfC</fullName>
        <ecNumber evidence="3">2.7.13.3</ecNumber>
    </recommendedName>
    <alternativeName>
        <fullName evidence="17">Virulence sensor protein BvgS</fullName>
    </alternativeName>
</protein>
<feature type="domain" description="PAC" evidence="22">
    <location>
        <begin position="133"/>
        <end position="186"/>
    </location>
</feature>
<dbReference type="InterPro" id="IPR003661">
    <property type="entry name" value="HisK_dim/P_dom"/>
</dbReference>